<comment type="similarity">
    <text evidence="1">Belongs to the membrane fusion protein (MFP) (TC 8.A.1) family.</text>
</comment>
<feature type="chain" id="PRO_5021909959" evidence="2">
    <location>
        <begin position="18"/>
        <end position="347"/>
    </location>
</feature>
<reference evidence="6" key="1">
    <citation type="submission" date="2019-07" db="EMBL/GenBank/DDBJ databases">
        <title>Chitinimonas sp. nov., isolated from Ny-Alesund, arctica soil.</title>
        <authorList>
            <person name="Xu Q."/>
            <person name="Peng F."/>
        </authorList>
    </citation>
    <scope>NUCLEOTIDE SEQUENCE [LARGE SCALE GENOMIC DNA]</scope>
    <source>
        <strain evidence="6">R3-44</strain>
    </source>
</reference>
<evidence type="ECO:0000256" key="1">
    <source>
        <dbReference type="ARBA" id="ARBA00009477"/>
    </source>
</evidence>
<protein>
    <submittedName>
        <fullName evidence="5">Efflux RND transporter periplasmic adaptor subunit</fullName>
    </submittedName>
</protein>
<accession>A0A516SE26</accession>
<dbReference type="Proteomes" id="UP000317550">
    <property type="component" value="Chromosome"/>
</dbReference>
<dbReference type="OrthoDB" id="3518416at2"/>
<dbReference type="KEGG" id="cari:FNU76_08620"/>
<name>A0A516SE26_9NEIS</name>
<organism evidence="5 6">
    <name type="scientific">Chitinimonas arctica</name>
    <dbReference type="NCBI Taxonomy" id="2594795"/>
    <lineage>
        <taxon>Bacteria</taxon>
        <taxon>Pseudomonadati</taxon>
        <taxon>Pseudomonadota</taxon>
        <taxon>Betaproteobacteria</taxon>
        <taxon>Neisseriales</taxon>
        <taxon>Chitinibacteraceae</taxon>
        <taxon>Chitinimonas</taxon>
    </lineage>
</organism>
<feature type="domain" description="Multidrug resistance protein MdtA-like C-terminal permuted SH3" evidence="4">
    <location>
        <begin position="273"/>
        <end position="328"/>
    </location>
</feature>
<dbReference type="Gene3D" id="2.40.420.20">
    <property type="match status" value="1"/>
</dbReference>
<dbReference type="PANTHER" id="PTHR30469">
    <property type="entry name" value="MULTIDRUG RESISTANCE PROTEIN MDTA"/>
    <property type="match status" value="1"/>
</dbReference>
<dbReference type="GO" id="GO:0015562">
    <property type="term" value="F:efflux transmembrane transporter activity"/>
    <property type="evidence" value="ECO:0007669"/>
    <property type="project" value="TreeGrafter"/>
</dbReference>
<evidence type="ECO:0000313" key="6">
    <source>
        <dbReference type="Proteomes" id="UP000317550"/>
    </source>
</evidence>
<sequence>MLKRNLALLLAIGSALAACGKTEAKYEDVRPVRTTVVQPTGIATGASYSGEVRARRESQLAFRLPGQVLERYVELGQSVKAGQALLRLDARDVVLQQATAKSQFDKARMDFDRAQQLRAQGFVSQAQVDQAKVVFDAAKSQFSLSANQGGYTLLKAERAGIVTALTAEVGQVVAAGTPVIKVAEDGEREVVVSVPESRVEELRKASDLSVVLWATPGKRYQAKLREMAPDTDPITRTYAARITLQNPDEAVRLGMTANVLLPGEQGHAGFTLPLTAIYDQDGQPKVWVVDGKTSRVAARPVQLAGVRNDVVLVAGGLKAGETVVTAGAHLLHANQAVRLAASQLNRQ</sequence>
<dbReference type="Gene3D" id="2.40.50.100">
    <property type="match status" value="1"/>
</dbReference>
<feature type="domain" description="CusB-like beta-barrel" evidence="3">
    <location>
        <begin position="190"/>
        <end position="263"/>
    </location>
</feature>
<dbReference type="GO" id="GO:1990281">
    <property type="term" value="C:efflux pump complex"/>
    <property type="evidence" value="ECO:0007669"/>
    <property type="project" value="TreeGrafter"/>
</dbReference>
<dbReference type="AlphaFoldDB" id="A0A516SE26"/>
<feature type="signal peptide" evidence="2">
    <location>
        <begin position="1"/>
        <end position="17"/>
    </location>
</feature>
<dbReference type="SUPFAM" id="SSF111369">
    <property type="entry name" value="HlyD-like secretion proteins"/>
    <property type="match status" value="1"/>
</dbReference>
<dbReference type="InterPro" id="IPR006143">
    <property type="entry name" value="RND_pump_MFP"/>
</dbReference>
<gene>
    <name evidence="5" type="ORF">FNU76_08620</name>
</gene>
<keyword evidence="2" id="KW-0732">Signal</keyword>
<dbReference type="Pfam" id="PF25967">
    <property type="entry name" value="RND-MFP_C"/>
    <property type="match status" value="1"/>
</dbReference>
<evidence type="ECO:0000259" key="3">
    <source>
        <dbReference type="Pfam" id="PF25954"/>
    </source>
</evidence>
<evidence type="ECO:0000256" key="2">
    <source>
        <dbReference type="SAM" id="SignalP"/>
    </source>
</evidence>
<dbReference type="PANTHER" id="PTHR30469:SF15">
    <property type="entry name" value="HLYD FAMILY OF SECRETION PROTEINS"/>
    <property type="match status" value="1"/>
</dbReference>
<evidence type="ECO:0000313" key="5">
    <source>
        <dbReference type="EMBL" id="QDQ26422.1"/>
    </source>
</evidence>
<keyword evidence="6" id="KW-1185">Reference proteome</keyword>
<dbReference type="InterPro" id="IPR058792">
    <property type="entry name" value="Beta-barrel_RND_2"/>
</dbReference>
<dbReference type="RefSeq" id="WP_144277816.1">
    <property type="nucleotide sequence ID" value="NZ_CP041730.1"/>
</dbReference>
<dbReference type="NCBIfam" id="TIGR01730">
    <property type="entry name" value="RND_mfp"/>
    <property type="match status" value="1"/>
</dbReference>
<proteinExistence type="inferred from homology"/>
<dbReference type="Pfam" id="PF25954">
    <property type="entry name" value="Beta-barrel_RND_2"/>
    <property type="match status" value="1"/>
</dbReference>
<evidence type="ECO:0000259" key="4">
    <source>
        <dbReference type="Pfam" id="PF25967"/>
    </source>
</evidence>
<dbReference type="Gene3D" id="2.40.30.170">
    <property type="match status" value="1"/>
</dbReference>
<dbReference type="InterPro" id="IPR058627">
    <property type="entry name" value="MdtA-like_C"/>
</dbReference>
<dbReference type="EMBL" id="CP041730">
    <property type="protein sequence ID" value="QDQ26422.1"/>
    <property type="molecule type" value="Genomic_DNA"/>
</dbReference>
<dbReference type="PROSITE" id="PS51257">
    <property type="entry name" value="PROKAR_LIPOPROTEIN"/>
    <property type="match status" value="1"/>
</dbReference>